<gene>
    <name evidence="2" type="ORF">Tci_015028</name>
</gene>
<dbReference type="AlphaFoldDB" id="A0A6L2K2F7"/>
<feature type="compositionally biased region" description="Acidic residues" evidence="1">
    <location>
        <begin position="1"/>
        <end position="10"/>
    </location>
</feature>
<name>A0A6L2K2F7_TANCI</name>
<proteinExistence type="predicted"/>
<comment type="caution">
    <text evidence="2">The sequence shown here is derived from an EMBL/GenBank/DDBJ whole genome shotgun (WGS) entry which is preliminary data.</text>
</comment>
<reference evidence="2" key="1">
    <citation type="journal article" date="2019" name="Sci. Rep.">
        <title>Draft genome of Tanacetum cinerariifolium, the natural source of mosquito coil.</title>
        <authorList>
            <person name="Yamashiro T."/>
            <person name="Shiraishi A."/>
            <person name="Satake H."/>
            <person name="Nakayama K."/>
        </authorList>
    </citation>
    <scope>NUCLEOTIDE SEQUENCE</scope>
</reference>
<accession>A0A6L2K2F7</accession>
<evidence type="ECO:0000256" key="1">
    <source>
        <dbReference type="SAM" id="MobiDB-lite"/>
    </source>
</evidence>
<dbReference type="EMBL" id="BKCJ010001655">
    <property type="protein sequence ID" value="GEU43050.1"/>
    <property type="molecule type" value="Genomic_DNA"/>
</dbReference>
<evidence type="ECO:0000313" key="2">
    <source>
        <dbReference type="EMBL" id="GEU43050.1"/>
    </source>
</evidence>
<protein>
    <submittedName>
        <fullName evidence="2">Ribonuclease H-like domain-containing protein</fullName>
    </submittedName>
</protein>
<feature type="compositionally biased region" description="Low complexity" evidence="1">
    <location>
        <begin position="18"/>
        <end position="29"/>
    </location>
</feature>
<feature type="region of interest" description="Disordered" evidence="1">
    <location>
        <begin position="1"/>
        <end position="29"/>
    </location>
</feature>
<organism evidence="2">
    <name type="scientific">Tanacetum cinerariifolium</name>
    <name type="common">Dalmatian daisy</name>
    <name type="synonym">Chrysanthemum cinerariifolium</name>
    <dbReference type="NCBI Taxonomy" id="118510"/>
    <lineage>
        <taxon>Eukaryota</taxon>
        <taxon>Viridiplantae</taxon>
        <taxon>Streptophyta</taxon>
        <taxon>Embryophyta</taxon>
        <taxon>Tracheophyta</taxon>
        <taxon>Spermatophyta</taxon>
        <taxon>Magnoliopsida</taxon>
        <taxon>eudicotyledons</taxon>
        <taxon>Gunneridae</taxon>
        <taxon>Pentapetalae</taxon>
        <taxon>asterids</taxon>
        <taxon>campanulids</taxon>
        <taxon>Asterales</taxon>
        <taxon>Asteraceae</taxon>
        <taxon>Asteroideae</taxon>
        <taxon>Anthemideae</taxon>
        <taxon>Anthemidinae</taxon>
        <taxon>Tanacetum</taxon>
    </lineage>
</organism>
<sequence>MAGSDNDSDDASVHNEATNTQQQPNIQPQIITTVSNNNAKFPYLKKDEYEVWAMKMEYWITNNDMNIWKVIQNGNILKRTGRDYDGESIPDDHVADFHYMDDTMDIWNAVKARFGGNAESKKMKKSMLKQEFLEFRTGDAGEFALMGVTFKTKLDNHLVQTKKWRNSSKNMFRLIDSSMSVRTKVGLGFTNCISENKLGWDDSAFSVFTTNSEDVEGRPIFHRFAKTDSMKVVPLPLSGDYTSLSDHSDLDESQMSYGLLVIRMVILIKRTGKVNIPPARPQPVPTGKPKVFVPVPTGRYNMPFPIPTDRGYSPSVSSGWWIDGQLLLSPLQVVLGNHIEKVYTGYPRTIVNLIHLHTDDNMADLLTKAFDGPRFNHLVVIMGMLNP</sequence>